<evidence type="ECO:0000256" key="38">
    <source>
        <dbReference type="SAM" id="MobiDB-lite"/>
    </source>
</evidence>
<dbReference type="Gene3D" id="3.20.20.70">
    <property type="entry name" value="Aldolase class I"/>
    <property type="match status" value="2"/>
</dbReference>
<keyword evidence="11" id="KW-0963">Cytoplasm</keyword>
<evidence type="ECO:0000256" key="20">
    <source>
        <dbReference type="ARBA" id="ARBA00023157"/>
    </source>
</evidence>
<dbReference type="InterPro" id="IPR016024">
    <property type="entry name" value="ARM-type_fold"/>
</dbReference>
<dbReference type="GO" id="GO:0005576">
    <property type="term" value="C:extracellular region"/>
    <property type="evidence" value="ECO:0007669"/>
    <property type="project" value="UniProtKB-SubCell"/>
</dbReference>
<evidence type="ECO:0000256" key="8">
    <source>
        <dbReference type="ARBA" id="ARBA00008694"/>
    </source>
</evidence>
<dbReference type="GO" id="GO:0043022">
    <property type="term" value="F:ribosome binding"/>
    <property type="evidence" value="ECO:0007669"/>
    <property type="project" value="UniProtKB-ARBA"/>
</dbReference>
<protein>
    <recommendedName>
        <fullName evidence="33">Hyaluronidase-3</fullName>
        <ecNumber evidence="33">3.2.1.35</ecNumber>
    </recommendedName>
</protein>
<keyword evidence="23 33" id="KW-0278">Fertilization</keyword>
<evidence type="ECO:0000256" key="18">
    <source>
        <dbReference type="ARBA" id="ARBA00022824"/>
    </source>
</evidence>
<evidence type="ECO:0000256" key="7">
    <source>
        <dbReference type="ARBA" id="ARBA00004613"/>
    </source>
</evidence>
<gene>
    <name evidence="40" type="ORF">SUZIE_142455</name>
</gene>
<dbReference type="GO" id="GO:0005764">
    <property type="term" value="C:lysosome"/>
    <property type="evidence" value="ECO:0007669"/>
    <property type="project" value="UniProtKB-SubCell"/>
</dbReference>
<keyword evidence="20 36" id="KW-1015">Disulfide bond</keyword>
<dbReference type="InterPro" id="IPR013785">
    <property type="entry name" value="Aldolase_TIM"/>
</dbReference>
<dbReference type="GO" id="GO:0004415">
    <property type="term" value="F:hyalurononglucosaminidase activity"/>
    <property type="evidence" value="ECO:0007669"/>
    <property type="project" value="UniProtKB-UniRule"/>
</dbReference>
<dbReference type="InterPro" id="IPR006921">
    <property type="entry name" value="Interferon-rel_develop_reg_C"/>
</dbReference>
<comment type="catalytic activity">
    <reaction evidence="29">
        <text>N-terminal L-glutamyl-L-glutamyl-L-glutamyl-[protein] + acetyl-CoA = N-terminal N-acetyl-L-glutamyl-L-glutamyl-L-glutamyl-[protein] + CoA + H(+)</text>
        <dbReference type="Rhea" id="RHEA:57324"/>
        <dbReference type="Rhea" id="RHEA-COMP:14865"/>
        <dbReference type="Rhea" id="RHEA-COMP:14866"/>
        <dbReference type="ChEBI" id="CHEBI:15378"/>
        <dbReference type="ChEBI" id="CHEBI:57287"/>
        <dbReference type="ChEBI" id="CHEBI:57288"/>
        <dbReference type="ChEBI" id="CHEBI:141603"/>
        <dbReference type="ChEBI" id="CHEBI:141606"/>
    </reaction>
</comment>
<evidence type="ECO:0000256" key="1">
    <source>
        <dbReference type="ARBA" id="ARBA00000251"/>
    </source>
</evidence>
<keyword evidence="22" id="KW-0458">Lysosome</keyword>
<evidence type="ECO:0000256" key="11">
    <source>
        <dbReference type="ARBA" id="ARBA00022490"/>
    </source>
</evidence>
<evidence type="ECO:0000256" key="26">
    <source>
        <dbReference type="ARBA" id="ARBA00023329"/>
    </source>
</evidence>
<dbReference type="GO" id="GO:0005783">
    <property type="term" value="C:endoplasmic reticulum"/>
    <property type="evidence" value="ECO:0007669"/>
    <property type="project" value="UniProtKB-SubCell"/>
</dbReference>
<feature type="disulfide bond" evidence="36">
    <location>
        <begin position="26"/>
        <end position="316"/>
    </location>
</feature>
<dbReference type="Proteomes" id="UP001166674">
    <property type="component" value="Unassembled WGS sequence"/>
</dbReference>
<keyword evidence="14" id="KW-0808">Transferase</keyword>
<keyword evidence="41" id="KW-1185">Reference proteome</keyword>
<reference evidence="40" key="1">
    <citation type="submission" date="2020-03" db="EMBL/GenBank/DDBJ databases">
        <title>Studies in the Genomics of Life Span.</title>
        <authorList>
            <person name="Glass D."/>
        </authorList>
    </citation>
    <scope>NUCLEOTIDE SEQUENCE</scope>
    <source>
        <strain evidence="40">SUZIE</strain>
        <tissue evidence="40">Muscle</tissue>
    </source>
</reference>
<dbReference type="GO" id="GO:0005769">
    <property type="term" value="C:early endosome"/>
    <property type="evidence" value="ECO:0007669"/>
    <property type="project" value="UniProtKB-SubCell"/>
</dbReference>
<evidence type="ECO:0000313" key="41">
    <source>
        <dbReference type="Proteomes" id="UP001166674"/>
    </source>
</evidence>
<evidence type="ECO:0000256" key="12">
    <source>
        <dbReference type="ARBA" id="ARBA00022525"/>
    </source>
</evidence>
<dbReference type="Gene3D" id="3.40.630.30">
    <property type="match status" value="1"/>
</dbReference>
<keyword evidence="15" id="KW-0732">Signal</keyword>
<dbReference type="GO" id="GO:0005829">
    <property type="term" value="C:cytosol"/>
    <property type="evidence" value="ECO:0007669"/>
    <property type="project" value="UniProtKB-SubCell"/>
</dbReference>
<evidence type="ECO:0000256" key="30">
    <source>
        <dbReference type="ARBA" id="ARBA00053624"/>
    </source>
</evidence>
<keyword evidence="25" id="KW-0012">Acyltransferase</keyword>
<evidence type="ECO:0000256" key="14">
    <source>
        <dbReference type="ARBA" id="ARBA00022679"/>
    </source>
</evidence>
<keyword evidence="19" id="KW-0810">Translation regulation</keyword>
<dbReference type="PIRSF" id="PIRSF038193">
    <property type="entry name" value="Hyaluronidase"/>
    <property type="match status" value="1"/>
</dbReference>
<keyword evidence="13" id="KW-0245">EGF-like domain</keyword>
<dbReference type="InterPro" id="IPR016181">
    <property type="entry name" value="Acyl_CoA_acyltransferase"/>
</dbReference>
<dbReference type="Pfam" id="PF05004">
    <property type="entry name" value="IFRD"/>
    <property type="match status" value="1"/>
</dbReference>
<keyword evidence="17 33" id="KW-0378">Hydrolase</keyword>
<dbReference type="Pfam" id="PF01630">
    <property type="entry name" value="Glyco_hydro_56"/>
    <property type="match status" value="2"/>
</dbReference>
<evidence type="ECO:0000256" key="21">
    <source>
        <dbReference type="ARBA" id="ARBA00023180"/>
    </source>
</evidence>
<evidence type="ECO:0000256" key="2">
    <source>
        <dbReference type="ARBA" id="ARBA00004218"/>
    </source>
</evidence>
<dbReference type="EC" id="3.2.1.35" evidence="33"/>
<comment type="subcellular location">
    <subcellularLocation>
        <location evidence="6">Cytoplasm</location>
        <location evidence="6">Cytosol</location>
    </subcellularLocation>
    <subcellularLocation>
        <location evidence="2">Cytoplasmic vesicle</location>
        <location evidence="2">Secretory vesicle</location>
        <location evidence="2">Acrosome</location>
    </subcellularLocation>
    <subcellularLocation>
        <location evidence="5">Early endosome</location>
    </subcellularLocation>
    <subcellularLocation>
        <location evidence="3">Endoplasmic reticulum</location>
    </subcellularLocation>
    <subcellularLocation>
        <location evidence="4">Lysosome</location>
    </subcellularLocation>
    <subcellularLocation>
        <location evidence="7">Secreted</location>
    </subcellularLocation>
</comment>
<evidence type="ECO:0000313" key="40">
    <source>
        <dbReference type="EMBL" id="MBZ3877341.1"/>
    </source>
</evidence>
<dbReference type="PROSITE" id="PS51186">
    <property type="entry name" value="GNAT"/>
    <property type="match status" value="1"/>
</dbReference>
<evidence type="ECO:0000256" key="22">
    <source>
        <dbReference type="ARBA" id="ARBA00023228"/>
    </source>
</evidence>
<evidence type="ECO:0000256" key="13">
    <source>
        <dbReference type="ARBA" id="ARBA00022536"/>
    </source>
</evidence>
<feature type="compositionally biased region" description="Basic residues" evidence="38">
    <location>
        <begin position="1135"/>
        <end position="1151"/>
    </location>
</feature>
<dbReference type="FunFam" id="3.40.630.30:FF:000061">
    <property type="entry name" value="N(alpha)-acetyltransferase 80, NatH catalytic subunit"/>
    <property type="match status" value="1"/>
</dbReference>
<feature type="region of interest" description="Disordered" evidence="38">
    <location>
        <begin position="1071"/>
        <end position="1203"/>
    </location>
</feature>
<evidence type="ECO:0000256" key="9">
    <source>
        <dbReference type="ARBA" id="ARBA00008828"/>
    </source>
</evidence>
<evidence type="ECO:0000256" key="17">
    <source>
        <dbReference type="ARBA" id="ARBA00022801"/>
    </source>
</evidence>
<feature type="disulfide bond" evidence="36">
    <location>
        <begin position="346"/>
        <end position="401"/>
    </location>
</feature>
<sequence length="1572" mass="173548">MAQGSRGPVIPNRPFITVWNANTQWCLETHGVDVDVSVFDVVANQGQTFRGPNMTIFYSTQLGTYPYYTPTGEPVFGGLPQNASLYAHLARSVQDIQAAMPEPDFSGLAVIDWEAWRPRWAFNWDTKDIYRQRSRALVRALHPDWPETWVEAKAQDQFQEAAQAWMAGTLQLGQALRPRGLWGFYGFPNCYNYDFLRPNYTGECPPGICIQNDQLGWLWNQSRALYPSIYLPAVLAGTGKAQMYVRHRVSEAFRVAMASRDPSLLVLPYIQIFYDMTNQLLPLEELEHTLGESAAQGAAGVVLWVSWENTRTKESCQAIKEYMDTTLGPFILNVTSGALLCSQALCSGHGRCARRSSHPEALLILNPASFSIQLTPGGRSLTLKGALSLEDQAQMAMEFRCHCYRGWHGEWTWNKVGKQWRLSTEDLGPKPDPVHWMELILSTNPAKLTVDPACQSELTLRFNLTKLTLDPIHQPQLNLSPRLAELTLDSTCHPEMTLRSDPAELTLDSKHQSEETPLPNLAELTLEPVHCRPELLDACADLINDQWPRSRASRLHSLGQSSDAFPLCLMLLSPGLTPEAAPIVVGHARLSRVLDLPQSLLVETVVVARALRGHGFGRRLMEGLEVFARARGFRRLHLTTHDQLYFYAHLGYQLGEPVQGLVFTSQRLPSTLLRVFPRAPSSQPPCKVPSLTAQAAPRGRFHLCGTTMQLGPALLMGMALCLGCGQPLPQAPDHPFYVLWNVPSARCKTHFGVHLPLKALGIIANHGQLFHGQNISIFYKNQLGFYPYFGPRGTAHNGGIPQAVPLDRHLARAAHQIRHSLGPNFAGLAVLDWEEWCPLWAGNWGHRHTYQEASWAWAQQVFPDLHPQEQLHKARTGFEQAARALMEDTLQLGQALRPHGLWGFYRYPTCGNGWHGMTSNYTGHCRAATLARNTQLHWLWAASSALFPSIYLPPRLPPAHHQAFVRHRLEEAFRVAHAGHTHPLPVLAYARLTHRKSGRFLSQNDLVQTIGVSAALGAAGVVLWGDLSFSSSKEKCWLLHDYLPAGRNLCAQPPGNSSFGALHVGLNRVAGNSPSQRPVWQGGAPREDGGARGVWLPSSVQVSSQRTSQHLAGLEPQPAGSLTPRPPYPVPVMPRARKGNAPRKGGQRRGGARSSAQADSGSSEDEAASEARSTTSDCPSLLSTTAEDSLGGDAMDEQGQQEDLEEKLKEYVDCLTDKSAKTRQGALENLRLALASRLLPDFLLERSLTLADALEKCLKKGKGEEQALAAAVLGLLCVQLGPGPKGEELFHSLQPLLISVLSDSTASPAARLHCASALGLGCYVAAADVQDLVSCLACLEGVFSRSCGTSGSSTPMIPASLHGLLCAALQAWALLLTICPSTHISHILNRQLPRLPQLLSSESVNLRIAAGETIALLFELARDLEEDFVYEDMEALCGTLRTLATDSNKYRAKADRRRQRSTFRAVLNFIEGSECEEETIRFGLEVLYVDSWARHRIYSAFKDVLGSGMHHHLQNNELLRDIFGLGPALMLDATALKACKISRFEKHLYNAAAFKARTKARSRVRDKRADIL</sequence>
<evidence type="ECO:0000256" key="6">
    <source>
        <dbReference type="ARBA" id="ARBA00004514"/>
    </source>
</evidence>
<dbReference type="PIRSF" id="PIRSF500776">
    <property type="entry name" value="Hyaluronidase_3"/>
    <property type="match status" value="1"/>
</dbReference>
<dbReference type="GO" id="GO:0030214">
    <property type="term" value="P:hyaluronan catabolic process"/>
    <property type="evidence" value="ECO:0007669"/>
    <property type="project" value="InterPro"/>
</dbReference>
<dbReference type="PANTHER" id="PTHR11769:SF23">
    <property type="entry name" value="HYALURONIDASE-1"/>
    <property type="match status" value="1"/>
</dbReference>
<feature type="domain" description="N-acetyltransferase" evidence="39">
    <location>
        <begin position="526"/>
        <end position="673"/>
    </location>
</feature>
<evidence type="ECO:0000256" key="19">
    <source>
        <dbReference type="ARBA" id="ARBA00022845"/>
    </source>
</evidence>
<evidence type="ECO:0000256" key="4">
    <source>
        <dbReference type="ARBA" id="ARBA00004371"/>
    </source>
</evidence>
<dbReference type="FunFam" id="1.25.10.10:FF:000192">
    <property type="entry name" value="Interferon related developmental regulator 1"/>
    <property type="match status" value="1"/>
</dbReference>
<keyword evidence="24 33" id="KW-0326">Glycosidase</keyword>
<dbReference type="SUPFAM" id="SSF51445">
    <property type="entry name" value="(Trans)glycosidases"/>
    <property type="match status" value="2"/>
</dbReference>
<evidence type="ECO:0000256" key="27">
    <source>
        <dbReference type="ARBA" id="ARBA00046183"/>
    </source>
</evidence>
<evidence type="ECO:0000256" key="33">
    <source>
        <dbReference type="PIRNR" id="PIRNR038193"/>
    </source>
</evidence>
<dbReference type="InterPro" id="IPR017853">
    <property type="entry name" value="GH"/>
</dbReference>
<evidence type="ECO:0000256" key="24">
    <source>
        <dbReference type="ARBA" id="ARBA00023295"/>
    </source>
</evidence>
<dbReference type="GO" id="GO:0001669">
    <property type="term" value="C:acrosomal vesicle"/>
    <property type="evidence" value="ECO:0007669"/>
    <property type="project" value="UniProtKB-SubCell"/>
</dbReference>
<feature type="glycosylation site" description="N-linked (GlcNAc...) asparagine" evidence="35">
    <location>
        <position position="333"/>
    </location>
</feature>
<dbReference type="Pfam" id="PF00583">
    <property type="entry name" value="Acetyltransf_1"/>
    <property type="match status" value="1"/>
</dbReference>
<keyword evidence="12" id="KW-0964">Secreted</keyword>
<evidence type="ECO:0000256" key="3">
    <source>
        <dbReference type="ARBA" id="ARBA00004240"/>
    </source>
</evidence>
<keyword evidence="16" id="KW-0967">Endosome</keyword>
<dbReference type="GO" id="GO:0030371">
    <property type="term" value="F:translation repressor activity"/>
    <property type="evidence" value="ECO:0007669"/>
    <property type="project" value="UniProtKB-ARBA"/>
</dbReference>
<comment type="function">
    <text evidence="30">Ribosome-binding protein that acts as an inhibitor of mRNA translation by promoting ribosome inactivation. Associates with the P- and E-sites of the ribosome and inserts a C-terminal helix into the mRNA exit channel to preclude translation.</text>
</comment>
<evidence type="ECO:0000256" key="5">
    <source>
        <dbReference type="ARBA" id="ARBA00004412"/>
    </source>
</evidence>
<dbReference type="SUPFAM" id="SSF55729">
    <property type="entry name" value="Acyl-CoA N-acyltransferases (Nat)"/>
    <property type="match status" value="1"/>
</dbReference>
<comment type="similarity">
    <text evidence="10 33 37">Belongs to the glycosyl hydrolase 56 family.</text>
</comment>
<dbReference type="Gene3D" id="1.25.10.10">
    <property type="entry name" value="Leucine-rich Repeat Variant"/>
    <property type="match status" value="1"/>
</dbReference>
<dbReference type="InterPro" id="IPR007701">
    <property type="entry name" value="Interferon-rel_develop_reg_N"/>
</dbReference>
<feature type="disulfide bond" evidence="36">
    <location>
        <begin position="190"/>
        <end position="204"/>
    </location>
</feature>
<keyword evidence="21" id="KW-0325">Glycoprotein</keyword>
<comment type="function">
    <text evidence="31">N-alpha-acetyltransferase that specifically mediates the acetylation of the acidic amino terminus of processed forms of beta- and gamma-actin (ACTB and ACTG, respectively). N-terminal acetylation of processed beta- and gamma-actin regulates actin filament depolymerization and elongation. In vivo, preferentially displays N-terminal acetyltransferase activity towards acid N-terminal sequences starting with Asp-Asp-Asp and Glu-Glu-Glu. In vitro, shows high activity towards Met-Asp-Glu-Leu and Met-Asp-Asp-Asp. May act as a tumor suppressor.</text>
</comment>
<evidence type="ECO:0000256" key="25">
    <source>
        <dbReference type="ARBA" id="ARBA00023315"/>
    </source>
</evidence>
<comment type="catalytic activity">
    <reaction evidence="1 33 37">
        <text>Random hydrolysis of (1-&gt;4)-linkages between N-acetyl-beta-D-glucosamine and D-glucuronate residues in hyaluronate.</text>
        <dbReference type="EC" id="3.2.1.35"/>
    </reaction>
</comment>
<feature type="disulfide bond" evidence="36">
    <location>
        <begin position="341"/>
        <end position="352"/>
    </location>
</feature>
<evidence type="ECO:0000256" key="31">
    <source>
        <dbReference type="ARBA" id="ARBA00054711"/>
    </source>
</evidence>
<feature type="active site" description="Proton donor" evidence="34">
    <location>
        <position position="114"/>
    </location>
</feature>
<feature type="compositionally biased region" description="Low complexity" evidence="38">
    <location>
        <begin position="1152"/>
        <end position="1161"/>
    </location>
</feature>
<organism evidence="40 41">
    <name type="scientific">Sciurus carolinensis</name>
    <name type="common">Eastern gray squirrel</name>
    <dbReference type="NCBI Taxonomy" id="30640"/>
    <lineage>
        <taxon>Eukaryota</taxon>
        <taxon>Metazoa</taxon>
        <taxon>Chordata</taxon>
        <taxon>Craniata</taxon>
        <taxon>Vertebrata</taxon>
        <taxon>Euteleostomi</taxon>
        <taxon>Mammalia</taxon>
        <taxon>Eutheria</taxon>
        <taxon>Euarchontoglires</taxon>
        <taxon>Glires</taxon>
        <taxon>Rodentia</taxon>
        <taxon>Sciuromorpha</taxon>
        <taxon>Sciuridae</taxon>
        <taxon>Sciurinae</taxon>
        <taxon>Sciurini</taxon>
        <taxon>Sciurus</taxon>
    </lineage>
</organism>
<comment type="subunit">
    <text evidence="32">Associates with ribosomes; promoting ribosome inactivation.</text>
</comment>
<dbReference type="GO" id="GO:0005975">
    <property type="term" value="P:carbohydrate metabolic process"/>
    <property type="evidence" value="ECO:0007669"/>
    <property type="project" value="UniProtKB-UniRule"/>
</dbReference>
<keyword evidence="18" id="KW-0256">Endoplasmic reticulum</keyword>
<dbReference type="InterPro" id="IPR011989">
    <property type="entry name" value="ARM-like"/>
</dbReference>
<evidence type="ECO:0000256" key="32">
    <source>
        <dbReference type="ARBA" id="ARBA00065029"/>
    </source>
</evidence>
<dbReference type="FunFam" id="3.20.20.70:FF:000065">
    <property type="entry name" value="Hyaluronidase"/>
    <property type="match status" value="2"/>
</dbReference>
<evidence type="ECO:0000256" key="34">
    <source>
        <dbReference type="PIRSR" id="PIRSR038193-1"/>
    </source>
</evidence>
<evidence type="ECO:0000256" key="23">
    <source>
        <dbReference type="ARBA" id="ARBA00023279"/>
    </source>
</evidence>
<comment type="similarity">
    <text evidence="9">Belongs to the IFRD family.</text>
</comment>
<evidence type="ECO:0000256" key="16">
    <source>
        <dbReference type="ARBA" id="ARBA00022753"/>
    </source>
</evidence>
<keyword evidence="26" id="KW-0968">Cytoplasmic vesicle</keyword>
<name>A0AA41MSH9_SCICA</name>
<evidence type="ECO:0000259" key="39">
    <source>
        <dbReference type="PROSITE" id="PS51186"/>
    </source>
</evidence>
<comment type="caution">
    <text evidence="40">The sequence shown here is derived from an EMBL/GenBank/DDBJ whole genome shotgun (WGS) entry which is preliminary data.</text>
</comment>
<comment type="similarity">
    <text evidence="8">Belongs to the acetyltransferase family.</text>
</comment>
<dbReference type="Pfam" id="PF04836">
    <property type="entry name" value="IFRD_C"/>
    <property type="match status" value="1"/>
</dbReference>
<evidence type="ECO:0000256" key="10">
    <source>
        <dbReference type="ARBA" id="ARBA00008871"/>
    </source>
</evidence>
<dbReference type="InterPro" id="IPR027260">
    <property type="entry name" value="Hyaluronidase-3"/>
</dbReference>
<feature type="compositionally biased region" description="Acidic residues" evidence="38">
    <location>
        <begin position="1194"/>
        <end position="1203"/>
    </location>
</feature>
<evidence type="ECO:0000256" key="15">
    <source>
        <dbReference type="ARBA" id="ARBA00022729"/>
    </source>
</evidence>
<dbReference type="PANTHER" id="PTHR11769">
    <property type="entry name" value="HYALURONIDASE"/>
    <property type="match status" value="1"/>
</dbReference>
<dbReference type="InterPro" id="IPR000182">
    <property type="entry name" value="GNAT_dom"/>
</dbReference>
<accession>A0AA41MSH9</accession>
<evidence type="ECO:0000256" key="35">
    <source>
        <dbReference type="PIRSR" id="PIRSR038193-2"/>
    </source>
</evidence>
<dbReference type="GO" id="GO:0016747">
    <property type="term" value="F:acyltransferase activity, transferring groups other than amino-acyl groups"/>
    <property type="evidence" value="ECO:0007669"/>
    <property type="project" value="InterPro"/>
</dbReference>
<dbReference type="CDD" id="cd04301">
    <property type="entry name" value="NAT_SF"/>
    <property type="match status" value="1"/>
</dbReference>
<dbReference type="SUPFAM" id="SSF48371">
    <property type="entry name" value="ARM repeat"/>
    <property type="match status" value="1"/>
</dbReference>
<proteinExistence type="inferred from homology"/>
<evidence type="ECO:0000256" key="29">
    <source>
        <dbReference type="ARBA" id="ARBA00052050"/>
    </source>
</evidence>
<evidence type="ECO:0000256" key="36">
    <source>
        <dbReference type="PIRSR" id="PIRSR038193-3"/>
    </source>
</evidence>
<dbReference type="PRINTS" id="PR00846">
    <property type="entry name" value="GLHYDRLASE56"/>
</dbReference>
<comment type="function">
    <text evidence="27">Facilitates sperm penetration into the layer of cumulus cells surrounding the egg by digesting hyaluronic acid. Involved in induction of the acrosome reaction in the sperm. Involved in follicular atresia, the breakdown of immature ovarian follicles that are not selected to ovulate. Induces ovarian granulosa cell apoptosis, possibly via apoptotic signaling pathway involving CASP8 and CASP3 activation, and poly(ADP-ribose) polymerase (PARP) cleavage. Has no hyaluronidase activity in embryonic fibroblasts in vitro. Has no hyaluronidase activity in granulosa cells in vitro.</text>
</comment>
<evidence type="ECO:0000256" key="28">
    <source>
        <dbReference type="ARBA" id="ARBA00051242"/>
    </source>
</evidence>
<dbReference type="EMBL" id="JAATJV010295600">
    <property type="protein sequence ID" value="MBZ3877341.1"/>
    <property type="molecule type" value="Genomic_DNA"/>
</dbReference>
<evidence type="ECO:0000256" key="37">
    <source>
        <dbReference type="RuleBase" id="RU610713"/>
    </source>
</evidence>
<dbReference type="InterPro" id="IPR018155">
    <property type="entry name" value="Hyaluronidase"/>
</dbReference>
<comment type="catalytic activity">
    <reaction evidence="28">
        <text>N-terminal L-aspartyl-L-aspartyl-L-aspartyl-[protein] + acetyl-CoA = N-terminal N-acetyl-L-aspartyl-L-aspartyl-L-aspartyl-[protein] + CoA + H(+)</text>
        <dbReference type="Rhea" id="RHEA:57328"/>
        <dbReference type="Rhea" id="RHEA-COMP:14863"/>
        <dbReference type="Rhea" id="RHEA-COMP:14864"/>
        <dbReference type="ChEBI" id="CHEBI:15378"/>
        <dbReference type="ChEBI" id="CHEBI:57287"/>
        <dbReference type="ChEBI" id="CHEBI:57288"/>
        <dbReference type="ChEBI" id="CHEBI:141602"/>
        <dbReference type="ChEBI" id="CHEBI:141604"/>
    </reaction>
</comment>
<dbReference type="GO" id="GO:0007338">
    <property type="term" value="P:single fertilization"/>
    <property type="evidence" value="ECO:0007669"/>
    <property type="project" value="UniProtKB-KW"/>
</dbReference>